<keyword evidence="7" id="KW-0175">Coiled coil</keyword>
<evidence type="ECO:0000313" key="12">
    <source>
        <dbReference type="Proteomes" id="UP001489004"/>
    </source>
</evidence>
<sequence length="308" mass="34667">MDITSLYWDAVLASGQRQGIGQDKLLKLKSAQILRSLAVRSEFTVAAVELAKNINALSDFVQQHRRDYVQPGRYTEAERDKIEEQVGAFLNTCNQNIGRLQSSISEGGAASPAATNAHVTAHRHGVALMLSERLQAVGSAFDRCRALRYQQLLQLQQRQQKRRKVLQNSIASNPYYALEDGNGRATYAFQSDTAVHMEDMDPEQRQQIELDNQALQEELLSTGQQMTQVESTMREIASLNSMFSTQVMHQSEQIEQLYSQAVEATKYAESGNVQLQKAIKLNSSSRKIVMWLMLLASAMLLFLDWYSS</sequence>
<comment type="similarity">
    <text evidence="2">Belongs to the syntaxin family.</text>
</comment>
<dbReference type="InterPro" id="IPR000727">
    <property type="entry name" value="T_SNARE_dom"/>
</dbReference>
<reference evidence="11 12" key="1">
    <citation type="journal article" date="2024" name="Nat. Commun.">
        <title>Phylogenomics reveals the evolutionary origins of lichenization in chlorophyte algae.</title>
        <authorList>
            <person name="Puginier C."/>
            <person name="Libourel C."/>
            <person name="Otte J."/>
            <person name="Skaloud P."/>
            <person name="Haon M."/>
            <person name="Grisel S."/>
            <person name="Petersen M."/>
            <person name="Berrin J.G."/>
            <person name="Delaux P.M."/>
            <person name="Dal Grande F."/>
            <person name="Keller J."/>
        </authorList>
    </citation>
    <scope>NUCLEOTIDE SEQUENCE [LARGE SCALE GENOMIC DNA]</scope>
    <source>
        <strain evidence="11 12">SAG 2043</strain>
    </source>
</reference>
<dbReference type="SMART" id="SM00397">
    <property type="entry name" value="t_SNARE"/>
    <property type="match status" value="1"/>
</dbReference>
<comment type="subcellular location">
    <subcellularLocation>
        <location evidence="1">Membrane</location>
        <topology evidence="1">Single-pass type IV membrane protein</topology>
    </subcellularLocation>
</comment>
<dbReference type="GO" id="GO:0006890">
    <property type="term" value="P:retrograde vesicle-mediated transport, Golgi to endoplasmic reticulum"/>
    <property type="evidence" value="ECO:0007669"/>
    <property type="project" value="TreeGrafter"/>
</dbReference>
<feature type="domain" description="T-SNARE coiled-coil homology" evidence="10">
    <location>
        <begin position="211"/>
        <end position="278"/>
    </location>
</feature>
<keyword evidence="12" id="KW-1185">Reference proteome</keyword>
<evidence type="ECO:0000256" key="2">
    <source>
        <dbReference type="ARBA" id="ARBA00009063"/>
    </source>
</evidence>
<dbReference type="GO" id="GO:0005783">
    <property type="term" value="C:endoplasmic reticulum"/>
    <property type="evidence" value="ECO:0007669"/>
    <property type="project" value="TreeGrafter"/>
</dbReference>
<protein>
    <recommendedName>
        <fullName evidence="10">t-SNARE coiled-coil homology domain-containing protein</fullName>
    </recommendedName>
</protein>
<evidence type="ECO:0000259" key="10">
    <source>
        <dbReference type="SMART" id="SM00397"/>
    </source>
</evidence>
<evidence type="ECO:0000256" key="8">
    <source>
        <dbReference type="ARBA" id="ARBA00023136"/>
    </source>
</evidence>
<dbReference type="InterPro" id="IPR010989">
    <property type="entry name" value="SNARE"/>
</dbReference>
<proteinExistence type="inferred from homology"/>
<gene>
    <name evidence="11" type="ORF">WJX72_004076</name>
</gene>
<organism evidence="11 12">
    <name type="scientific">[Myrmecia] bisecta</name>
    <dbReference type="NCBI Taxonomy" id="41462"/>
    <lineage>
        <taxon>Eukaryota</taxon>
        <taxon>Viridiplantae</taxon>
        <taxon>Chlorophyta</taxon>
        <taxon>core chlorophytes</taxon>
        <taxon>Trebouxiophyceae</taxon>
        <taxon>Trebouxiales</taxon>
        <taxon>Trebouxiaceae</taxon>
        <taxon>Myrmecia</taxon>
    </lineage>
</organism>
<name>A0AAW1PXP0_9CHLO</name>
<evidence type="ECO:0000256" key="3">
    <source>
        <dbReference type="ARBA" id="ARBA00022448"/>
    </source>
</evidence>
<keyword evidence="6 9" id="KW-1133">Transmembrane helix</keyword>
<evidence type="ECO:0000256" key="7">
    <source>
        <dbReference type="ARBA" id="ARBA00023054"/>
    </source>
</evidence>
<dbReference type="EMBL" id="JALJOR010000007">
    <property type="protein sequence ID" value="KAK9814329.1"/>
    <property type="molecule type" value="Genomic_DNA"/>
</dbReference>
<dbReference type="AlphaFoldDB" id="A0AAW1PXP0"/>
<evidence type="ECO:0000256" key="1">
    <source>
        <dbReference type="ARBA" id="ARBA00004211"/>
    </source>
</evidence>
<keyword evidence="3" id="KW-0813">Transport</keyword>
<dbReference type="Gene3D" id="1.20.5.110">
    <property type="match status" value="1"/>
</dbReference>
<dbReference type="PANTHER" id="PTHR15959">
    <property type="entry name" value="SYNTAXIN-18"/>
    <property type="match status" value="1"/>
</dbReference>
<feature type="transmembrane region" description="Helical" evidence="9">
    <location>
        <begin position="288"/>
        <end position="306"/>
    </location>
</feature>
<evidence type="ECO:0000256" key="4">
    <source>
        <dbReference type="ARBA" id="ARBA00022692"/>
    </source>
</evidence>
<evidence type="ECO:0000313" key="11">
    <source>
        <dbReference type="EMBL" id="KAK9814329.1"/>
    </source>
</evidence>
<evidence type="ECO:0000256" key="6">
    <source>
        <dbReference type="ARBA" id="ARBA00022989"/>
    </source>
</evidence>
<dbReference type="Proteomes" id="UP001489004">
    <property type="component" value="Unassembled WGS sequence"/>
</dbReference>
<comment type="caution">
    <text evidence="11">The sequence shown here is derived from an EMBL/GenBank/DDBJ whole genome shotgun (WGS) entry which is preliminary data.</text>
</comment>
<keyword evidence="5" id="KW-0653">Protein transport</keyword>
<dbReference type="GO" id="GO:0015031">
    <property type="term" value="P:protein transport"/>
    <property type="evidence" value="ECO:0007669"/>
    <property type="project" value="UniProtKB-KW"/>
</dbReference>
<evidence type="ECO:0000256" key="9">
    <source>
        <dbReference type="SAM" id="Phobius"/>
    </source>
</evidence>
<keyword evidence="4 9" id="KW-0812">Transmembrane</keyword>
<dbReference type="InterPro" id="IPR019529">
    <property type="entry name" value="Syntaxin-18_N"/>
</dbReference>
<dbReference type="SUPFAM" id="SSF47661">
    <property type="entry name" value="t-snare proteins"/>
    <property type="match status" value="1"/>
</dbReference>
<keyword evidence="8 9" id="KW-0472">Membrane</keyword>
<dbReference type="Pfam" id="PF10496">
    <property type="entry name" value="Syntaxin-18_N"/>
    <property type="match status" value="1"/>
</dbReference>
<evidence type="ECO:0000256" key="5">
    <source>
        <dbReference type="ARBA" id="ARBA00022927"/>
    </source>
</evidence>
<dbReference type="PANTHER" id="PTHR15959:SF0">
    <property type="entry name" value="SYNTAXIN-18"/>
    <property type="match status" value="1"/>
</dbReference>
<dbReference type="GO" id="GO:0031201">
    <property type="term" value="C:SNARE complex"/>
    <property type="evidence" value="ECO:0007669"/>
    <property type="project" value="TreeGrafter"/>
</dbReference>
<accession>A0AAW1PXP0</accession>